<reference evidence="2" key="1">
    <citation type="journal article" date="2022" name="bioRxiv">
        <title>Sequencing and chromosome-scale assembly of the giantPleurodeles waltlgenome.</title>
        <authorList>
            <person name="Brown T."/>
            <person name="Elewa A."/>
            <person name="Iarovenko S."/>
            <person name="Subramanian E."/>
            <person name="Araus A.J."/>
            <person name="Petzold A."/>
            <person name="Susuki M."/>
            <person name="Suzuki K.-i.T."/>
            <person name="Hayashi T."/>
            <person name="Toyoda A."/>
            <person name="Oliveira C."/>
            <person name="Osipova E."/>
            <person name="Leigh N.D."/>
            <person name="Simon A."/>
            <person name="Yun M.H."/>
        </authorList>
    </citation>
    <scope>NUCLEOTIDE SEQUENCE</scope>
    <source>
        <strain evidence="2">20211129_DDA</strain>
        <tissue evidence="2">Liver</tissue>
    </source>
</reference>
<protein>
    <submittedName>
        <fullName evidence="2">Uncharacterized protein</fullName>
    </submittedName>
</protein>
<comment type="caution">
    <text evidence="2">The sequence shown here is derived from an EMBL/GenBank/DDBJ whole genome shotgun (WGS) entry which is preliminary data.</text>
</comment>
<evidence type="ECO:0000256" key="1">
    <source>
        <dbReference type="SAM" id="MobiDB-lite"/>
    </source>
</evidence>
<dbReference type="EMBL" id="JANPWB010000005">
    <property type="protein sequence ID" value="KAJ1187094.1"/>
    <property type="molecule type" value="Genomic_DNA"/>
</dbReference>
<gene>
    <name evidence="2" type="ORF">NDU88_003873</name>
</gene>
<keyword evidence="3" id="KW-1185">Reference proteome</keyword>
<sequence length="201" mass="22467">MAMAMTKMGAAQHSSSWQRHGLPMVRGEGDTHLPARERMQTELPWAGGRVASTACPAPQRAALWRVAEQQQIHRLRSRRPPCCSARRRCGENATQRLSARDATARGQCATCISVAVQRGHQRTAGGSLKRASKYTRSCAPGETFLRHRLPQKHFEHPAYACQWKVMGGPSSQVQSRVPVLFRDEINLLGRGHYLLSENKYI</sequence>
<feature type="region of interest" description="Disordered" evidence="1">
    <location>
        <begin position="1"/>
        <end position="23"/>
    </location>
</feature>
<evidence type="ECO:0000313" key="3">
    <source>
        <dbReference type="Proteomes" id="UP001066276"/>
    </source>
</evidence>
<dbReference type="Proteomes" id="UP001066276">
    <property type="component" value="Chromosome 3_1"/>
</dbReference>
<proteinExistence type="predicted"/>
<evidence type="ECO:0000313" key="2">
    <source>
        <dbReference type="EMBL" id="KAJ1187094.1"/>
    </source>
</evidence>
<organism evidence="2 3">
    <name type="scientific">Pleurodeles waltl</name>
    <name type="common">Iberian ribbed newt</name>
    <dbReference type="NCBI Taxonomy" id="8319"/>
    <lineage>
        <taxon>Eukaryota</taxon>
        <taxon>Metazoa</taxon>
        <taxon>Chordata</taxon>
        <taxon>Craniata</taxon>
        <taxon>Vertebrata</taxon>
        <taxon>Euteleostomi</taxon>
        <taxon>Amphibia</taxon>
        <taxon>Batrachia</taxon>
        <taxon>Caudata</taxon>
        <taxon>Salamandroidea</taxon>
        <taxon>Salamandridae</taxon>
        <taxon>Pleurodelinae</taxon>
        <taxon>Pleurodeles</taxon>
    </lineage>
</organism>
<name>A0AAV7UFA2_PLEWA</name>
<accession>A0AAV7UFA2</accession>
<dbReference type="AlphaFoldDB" id="A0AAV7UFA2"/>